<dbReference type="RefSeq" id="WP_091772820.1">
    <property type="nucleotide sequence ID" value="NZ_FOES01000005.1"/>
</dbReference>
<dbReference type="AlphaFoldDB" id="A0A1H9CKD0"/>
<protein>
    <recommendedName>
        <fullName evidence="3">DUF4347 domain-containing protein</fullName>
    </recommendedName>
</protein>
<gene>
    <name evidence="1" type="ORF">SAMN05216362_10594</name>
</gene>
<dbReference type="EMBL" id="FOES01000005">
    <property type="protein sequence ID" value="SEQ01686.1"/>
    <property type="molecule type" value="Genomic_DNA"/>
</dbReference>
<evidence type="ECO:0000313" key="1">
    <source>
        <dbReference type="EMBL" id="SEQ01686.1"/>
    </source>
</evidence>
<evidence type="ECO:0000313" key="2">
    <source>
        <dbReference type="Proteomes" id="UP000199427"/>
    </source>
</evidence>
<proteinExistence type="predicted"/>
<dbReference type="OrthoDB" id="2962524at2"/>
<organism evidence="1 2">
    <name type="scientific">Piscibacillus halophilus</name>
    <dbReference type="NCBI Taxonomy" id="571933"/>
    <lineage>
        <taxon>Bacteria</taxon>
        <taxon>Bacillati</taxon>
        <taxon>Bacillota</taxon>
        <taxon>Bacilli</taxon>
        <taxon>Bacillales</taxon>
        <taxon>Bacillaceae</taxon>
        <taxon>Piscibacillus</taxon>
    </lineage>
</organism>
<dbReference type="Proteomes" id="UP000199427">
    <property type="component" value="Unassembled WGS sequence"/>
</dbReference>
<name>A0A1H9CKD0_9BACI</name>
<accession>A0A1H9CKD0</accession>
<evidence type="ECO:0008006" key="3">
    <source>
        <dbReference type="Google" id="ProtNLM"/>
    </source>
</evidence>
<sequence length="218" mass="24216">MARKQLALAAAGKDENAFVSWAINSVGRENAKKWSSGRDLLDQLVQASNRGQDCIEKLIIFSHAWPFDPNGNRGGVKIGGPDINGFYLDRRLYDHQDARYLGDMAQLIRAGEVRFCEDSTIIFTGCRVASSNFPVELAKLTGSTIIAANGSSFPKQGNPPGDQTGEWVSGVNLWEEQQAAKEGLYVGWLKYQYDPNTQHVIEEKIGQKTKQGYVFDVW</sequence>
<reference evidence="1 2" key="1">
    <citation type="submission" date="2016-10" db="EMBL/GenBank/DDBJ databases">
        <authorList>
            <person name="de Groot N.N."/>
        </authorList>
    </citation>
    <scope>NUCLEOTIDE SEQUENCE [LARGE SCALE GENOMIC DNA]</scope>
    <source>
        <strain evidence="1 2">DSM 21633</strain>
    </source>
</reference>
<keyword evidence="2" id="KW-1185">Reference proteome</keyword>